<dbReference type="EMBL" id="FOTF01000037">
    <property type="protein sequence ID" value="SFL65737.1"/>
    <property type="molecule type" value="Genomic_DNA"/>
</dbReference>
<dbReference type="RefSeq" id="WP_090191864.1">
    <property type="nucleotide sequence ID" value="NZ_FOTF01000037.1"/>
</dbReference>
<keyword evidence="2" id="KW-1185">Reference proteome</keyword>
<dbReference type="Pfam" id="PF05621">
    <property type="entry name" value="TniB"/>
    <property type="match status" value="1"/>
</dbReference>
<evidence type="ECO:0000313" key="2">
    <source>
        <dbReference type="Proteomes" id="UP000199550"/>
    </source>
</evidence>
<proteinExistence type="predicted"/>
<dbReference type="OrthoDB" id="5288220at2"/>
<dbReference type="AlphaFoldDB" id="A0A1I4JHQ6"/>
<dbReference type="SUPFAM" id="SSF52540">
    <property type="entry name" value="P-loop containing nucleoside triphosphate hydrolases"/>
    <property type="match status" value="1"/>
</dbReference>
<organism evidence="1 2">
    <name type="scientific">Loktanella salsilacus</name>
    <dbReference type="NCBI Taxonomy" id="195913"/>
    <lineage>
        <taxon>Bacteria</taxon>
        <taxon>Pseudomonadati</taxon>
        <taxon>Pseudomonadota</taxon>
        <taxon>Alphaproteobacteria</taxon>
        <taxon>Rhodobacterales</taxon>
        <taxon>Roseobacteraceae</taxon>
        <taxon>Loktanella</taxon>
    </lineage>
</organism>
<evidence type="ECO:0000313" key="1">
    <source>
        <dbReference type="EMBL" id="SFL65737.1"/>
    </source>
</evidence>
<reference evidence="1 2" key="1">
    <citation type="submission" date="2016-10" db="EMBL/GenBank/DDBJ databases">
        <authorList>
            <person name="de Groot N.N."/>
        </authorList>
    </citation>
    <scope>NUCLEOTIDE SEQUENCE [LARGE SCALE GENOMIC DNA]</scope>
    <source>
        <strain evidence="1 2">DSM 16199</strain>
    </source>
</reference>
<sequence>MKNTTTTAPITITEKLKWLENRYWKFGDEENLADNLFDLYEVDDDGRMTSQPRRDPLTGETRGLMVLGASGNGKTALLKRALRVDSVLTKFRINHDGTTLFITVPPDATIKKLAEIILAKTGYTKIDAKLRSADAWEIARHRFGLVGIKTVVIDECHHIMRPGSGRDVLGAIQSLKHIMQSDPGVALIIAGVPSLKDAILSEPSGETYRRFQELHLTRIRLGSKAAGLFGKNLMKSAKTLGVELAVEDALPERIIFAEHGQVGKSVALGKEILRDAVSRKRDTISLANADRVFKKSTPGLDMTPFHSADWDVVKAELNAIGWVQG</sequence>
<protein>
    <submittedName>
        <fullName evidence="1">AAA domain-containing protein</fullName>
    </submittedName>
</protein>
<gene>
    <name evidence="1" type="ORF">SAMN04488004_13717</name>
</gene>
<dbReference type="STRING" id="195913.SAMN04488004_13717"/>
<dbReference type="Gene3D" id="3.40.50.300">
    <property type="entry name" value="P-loop containing nucleotide triphosphate hydrolases"/>
    <property type="match status" value="1"/>
</dbReference>
<dbReference type="InterPro" id="IPR027417">
    <property type="entry name" value="P-loop_NTPase"/>
</dbReference>
<dbReference type="InterPro" id="IPR008868">
    <property type="entry name" value="TniB"/>
</dbReference>
<name>A0A1I4JHQ6_9RHOB</name>
<accession>A0A1I4JHQ6</accession>
<dbReference type="Proteomes" id="UP000199550">
    <property type="component" value="Unassembled WGS sequence"/>
</dbReference>